<dbReference type="Proteomes" id="UP000309997">
    <property type="component" value="Unassembled WGS sequence"/>
</dbReference>
<evidence type="ECO:0000313" key="2">
    <source>
        <dbReference type="Proteomes" id="UP000309997"/>
    </source>
</evidence>
<gene>
    <name evidence="1" type="ORF">D5086_028503</name>
</gene>
<reference evidence="1 2" key="1">
    <citation type="journal article" date="2024" name="Plant Biotechnol. J.">
        <title>Genome and CRISPR/Cas9 system of a widespread forest tree (Populus alba) in the world.</title>
        <authorList>
            <person name="Liu Y.J."/>
            <person name="Jiang P.F."/>
            <person name="Han X.M."/>
            <person name="Li X.Y."/>
            <person name="Wang H.M."/>
            <person name="Wang Y.J."/>
            <person name="Wang X.X."/>
            <person name="Zeng Q.Y."/>
        </authorList>
    </citation>
    <scope>NUCLEOTIDE SEQUENCE [LARGE SCALE GENOMIC DNA]</scope>
    <source>
        <strain evidence="2">cv. PAL-ZL1</strain>
    </source>
</reference>
<comment type="caution">
    <text evidence="1">The sequence shown here is derived from an EMBL/GenBank/DDBJ whole genome shotgun (WGS) entry which is preliminary data.</text>
</comment>
<name>A0ACC4AYG7_POPAL</name>
<proteinExistence type="predicted"/>
<protein>
    <submittedName>
        <fullName evidence="1">Uncharacterized protein</fullName>
    </submittedName>
</protein>
<evidence type="ECO:0000313" key="1">
    <source>
        <dbReference type="EMBL" id="KAL3571254.1"/>
    </source>
</evidence>
<sequence>MNNNSNNPVRSIGLPPSLANPGAMAQSTHVNHQPPQLLSQSQPQTQGGPAFPGHFQLSEPQARVPGHTQFAQAAHTQFQSHIQSTNHAVAQLQNANSANVGVQSPPVPTPSSSSAKKTSYKPPSRPSSGSSNANASLFKTMELAPAVRRKKRKLHEKEIPDKVVPVLPESALYTQLLEFEARVDTAMARKKMDIQESLKNPSRARKMLRVYVFNTFENQVQGSNERKSSEPPSWSLKIIGRILEDGKDPVLTGMTQKPYPKFSSYFKKITIYLDQSLYLDNHVILWESTRSPILHEGFEVKRKGNKEFTARIRLEMNYVPEKFKLSPALSEILGIEVLQRISLHLTPPQPILLEHSIKLSGKCPAGTACYDFIVDVPLPLQKDLAAFLTSTERNKEIDACDELICNSIKKIHEHRQRQAFFLGFSQSPAELINALIASQSNDLKLVAGDASRNAEKEQRSGFYNQPWVEDAVIRYLNRKSTVNDAPGSS</sequence>
<accession>A0ACC4AYG7</accession>
<organism evidence="1 2">
    <name type="scientific">Populus alba</name>
    <name type="common">White poplar</name>
    <dbReference type="NCBI Taxonomy" id="43335"/>
    <lineage>
        <taxon>Eukaryota</taxon>
        <taxon>Viridiplantae</taxon>
        <taxon>Streptophyta</taxon>
        <taxon>Embryophyta</taxon>
        <taxon>Tracheophyta</taxon>
        <taxon>Spermatophyta</taxon>
        <taxon>Magnoliopsida</taxon>
        <taxon>eudicotyledons</taxon>
        <taxon>Gunneridae</taxon>
        <taxon>Pentapetalae</taxon>
        <taxon>rosids</taxon>
        <taxon>fabids</taxon>
        <taxon>Malpighiales</taxon>
        <taxon>Salicaceae</taxon>
        <taxon>Saliceae</taxon>
        <taxon>Populus</taxon>
    </lineage>
</organism>
<keyword evidence="2" id="KW-1185">Reference proteome</keyword>
<dbReference type="EMBL" id="RCHU02000015">
    <property type="protein sequence ID" value="KAL3571254.1"/>
    <property type="molecule type" value="Genomic_DNA"/>
</dbReference>